<name>A0A7X0HVW2_9BACI</name>
<organism evidence="1 2">
    <name type="scientific">Bacillus benzoevorans</name>
    <dbReference type="NCBI Taxonomy" id="1456"/>
    <lineage>
        <taxon>Bacteria</taxon>
        <taxon>Bacillati</taxon>
        <taxon>Bacillota</taxon>
        <taxon>Bacilli</taxon>
        <taxon>Bacillales</taxon>
        <taxon>Bacillaceae</taxon>
        <taxon>Bacillus</taxon>
    </lineage>
</organism>
<accession>A0A7X0HVW2</accession>
<dbReference type="RefSeq" id="WP_184530128.1">
    <property type="nucleotide sequence ID" value="NZ_JACHGK010000030.1"/>
</dbReference>
<dbReference type="AlphaFoldDB" id="A0A7X0HVW2"/>
<protein>
    <submittedName>
        <fullName evidence="1">Uncharacterized protein</fullName>
    </submittedName>
</protein>
<gene>
    <name evidence="1" type="ORF">HNR53_004529</name>
</gene>
<evidence type="ECO:0000313" key="2">
    <source>
        <dbReference type="Proteomes" id="UP000531594"/>
    </source>
</evidence>
<sequence>MKKTLPALSNLLRRFKAGMKAANGSVYLKIEKNGRIMISREKNVTAIAPVFCFSFHNVTAKPKV</sequence>
<proteinExistence type="predicted"/>
<keyword evidence="2" id="KW-1185">Reference proteome</keyword>
<dbReference type="Proteomes" id="UP000531594">
    <property type="component" value="Unassembled WGS sequence"/>
</dbReference>
<comment type="caution">
    <text evidence="1">The sequence shown here is derived from an EMBL/GenBank/DDBJ whole genome shotgun (WGS) entry which is preliminary data.</text>
</comment>
<dbReference type="EMBL" id="JACHGK010000030">
    <property type="protein sequence ID" value="MBB6447819.1"/>
    <property type="molecule type" value="Genomic_DNA"/>
</dbReference>
<evidence type="ECO:0000313" key="1">
    <source>
        <dbReference type="EMBL" id="MBB6447819.1"/>
    </source>
</evidence>
<reference evidence="1 2" key="1">
    <citation type="submission" date="2020-08" db="EMBL/GenBank/DDBJ databases">
        <title>Genomic Encyclopedia of Type Strains, Phase IV (KMG-IV): sequencing the most valuable type-strain genomes for metagenomic binning, comparative biology and taxonomic classification.</title>
        <authorList>
            <person name="Goeker M."/>
        </authorList>
    </citation>
    <scope>NUCLEOTIDE SEQUENCE [LARGE SCALE GENOMIC DNA]</scope>
    <source>
        <strain evidence="1 2">DSM 5391</strain>
    </source>
</reference>